<dbReference type="FunFam" id="2.40.30.170:FF:000010">
    <property type="entry name" value="Efflux RND transporter periplasmic adaptor subunit"/>
    <property type="match status" value="1"/>
</dbReference>
<dbReference type="Gene3D" id="2.40.30.170">
    <property type="match status" value="1"/>
</dbReference>
<evidence type="ECO:0000259" key="3">
    <source>
        <dbReference type="Pfam" id="PF25954"/>
    </source>
</evidence>
<proteinExistence type="inferred from homology"/>
<dbReference type="InterPro" id="IPR058792">
    <property type="entry name" value="Beta-barrel_RND_2"/>
</dbReference>
<evidence type="ECO:0000259" key="4">
    <source>
        <dbReference type="Pfam" id="PF25989"/>
    </source>
</evidence>
<dbReference type="PANTHER" id="PTHR30469:SF16">
    <property type="entry name" value="HAE1 FAMILY EFFLUX PUMP MFP COMPONENT"/>
    <property type="match status" value="1"/>
</dbReference>
<dbReference type="Gene3D" id="2.40.420.20">
    <property type="match status" value="1"/>
</dbReference>
<dbReference type="PROSITE" id="PS51257">
    <property type="entry name" value="PROKAR_LIPOPROTEIN"/>
    <property type="match status" value="1"/>
</dbReference>
<dbReference type="InterPro" id="IPR006143">
    <property type="entry name" value="RND_pump_MFP"/>
</dbReference>
<evidence type="ECO:0000313" key="5">
    <source>
        <dbReference type="EMBL" id="PTD24208.1"/>
    </source>
</evidence>
<comment type="similarity">
    <text evidence="1">Belongs to the membrane fusion protein (MFP) (TC 8.A.1) family.</text>
</comment>
<dbReference type="Gene3D" id="2.40.50.100">
    <property type="match status" value="1"/>
</dbReference>
<evidence type="ECO:0000256" key="2">
    <source>
        <dbReference type="SAM" id="Coils"/>
    </source>
</evidence>
<dbReference type="InterPro" id="IPR058637">
    <property type="entry name" value="YknX-like_C"/>
</dbReference>
<dbReference type="Gene3D" id="1.10.287.470">
    <property type="entry name" value="Helix hairpin bin"/>
    <property type="match status" value="1"/>
</dbReference>
<protein>
    <submittedName>
        <fullName evidence="5">MexH family multidrug efflux RND transporter periplasmic adaptor subunit</fullName>
    </submittedName>
</protein>
<keyword evidence="2" id="KW-0175">Coiled coil</keyword>
<dbReference type="Pfam" id="PF25989">
    <property type="entry name" value="YknX_C"/>
    <property type="match status" value="1"/>
</dbReference>
<accession>A0A2T4I489</accession>
<feature type="domain" description="CusB-like beta-barrel" evidence="3">
    <location>
        <begin position="190"/>
        <end position="262"/>
    </location>
</feature>
<organism evidence="5 6">
    <name type="scientific">Edaphosphingomonas fennica</name>
    <dbReference type="NCBI Taxonomy" id="114404"/>
    <lineage>
        <taxon>Bacteria</taxon>
        <taxon>Pseudomonadati</taxon>
        <taxon>Pseudomonadota</taxon>
        <taxon>Alphaproteobacteria</taxon>
        <taxon>Sphingomonadales</taxon>
        <taxon>Rhizorhabdaceae</taxon>
        <taxon>Edaphosphingomonas</taxon>
    </lineage>
</organism>
<dbReference type="Pfam" id="PF25954">
    <property type="entry name" value="Beta-barrel_RND_2"/>
    <property type="match status" value="1"/>
</dbReference>
<reference evidence="5 6" key="1">
    <citation type="submission" date="2017-11" db="EMBL/GenBank/DDBJ databases">
        <title>Sphingomonas oleivorans sp. nov., isolated from oil-contaminated soil.</title>
        <authorList>
            <person name="Wang L."/>
            <person name="Chen L."/>
        </authorList>
    </citation>
    <scope>NUCLEOTIDE SEQUENCE [LARGE SCALE GENOMIC DNA]</scope>
    <source>
        <strain evidence="5 6">K101</strain>
    </source>
</reference>
<dbReference type="AlphaFoldDB" id="A0A2T4I489"/>
<dbReference type="EMBL" id="PHHF01000035">
    <property type="protein sequence ID" value="PTD24208.1"/>
    <property type="molecule type" value="Genomic_DNA"/>
</dbReference>
<gene>
    <name evidence="5" type="ORF">CV103_08235</name>
</gene>
<dbReference type="NCBIfam" id="TIGR01730">
    <property type="entry name" value="RND_mfp"/>
    <property type="match status" value="1"/>
</dbReference>
<name>A0A2T4I489_9SPHN</name>
<dbReference type="GO" id="GO:0015562">
    <property type="term" value="F:efflux transmembrane transporter activity"/>
    <property type="evidence" value="ECO:0007669"/>
    <property type="project" value="TreeGrafter"/>
</dbReference>
<keyword evidence="6" id="KW-1185">Reference proteome</keyword>
<dbReference type="SUPFAM" id="SSF111369">
    <property type="entry name" value="HlyD-like secretion proteins"/>
    <property type="match status" value="1"/>
</dbReference>
<feature type="domain" description="YknX-like C-terminal permuted SH3-like" evidence="4">
    <location>
        <begin position="269"/>
        <end position="335"/>
    </location>
</feature>
<evidence type="ECO:0000313" key="6">
    <source>
        <dbReference type="Proteomes" id="UP000241206"/>
    </source>
</evidence>
<sequence>MRHILLPALMISLASCGAGKKEGDARQAPLVTAATVASARFIDRIEAVGSARANEQVTLSAPVTQRIDRINFEDGGFVAQGQVIAVLAAGQQNAQLADARARAREAEQQLARLSALKDRGFATNASVDAQIAAAASARAQAAEAIASIGDRVIRAPFAGYASLRTVSAGAVVSAGTEIATISDISRIKLDFPVPETMLSAVKPGQTIEARAAAYPDQPFRGTIATIDPVVDPATRSVMVRAVLPNGDLRLKPGMLLTVAIESGARVAPAVPEPAIIGQGADRFVFLIGEDDVVKRTPVKVGVRRDGMIEITEGLKPGQKIVGEGVVKVADGAKVRTAGPAAAKPTQQASAE</sequence>
<dbReference type="PANTHER" id="PTHR30469">
    <property type="entry name" value="MULTIDRUG RESISTANCE PROTEIN MDTA"/>
    <property type="match status" value="1"/>
</dbReference>
<dbReference type="GO" id="GO:1990281">
    <property type="term" value="C:efflux pump complex"/>
    <property type="evidence" value="ECO:0007669"/>
    <property type="project" value="TreeGrafter"/>
</dbReference>
<comment type="caution">
    <text evidence="5">The sequence shown here is derived from an EMBL/GenBank/DDBJ whole genome shotgun (WGS) entry which is preliminary data.</text>
</comment>
<feature type="coiled-coil region" evidence="2">
    <location>
        <begin position="89"/>
        <end position="116"/>
    </location>
</feature>
<dbReference type="Proteomes" id="UP000241206">
    <property type="component" value="Unassembled WGS sequence"/>
</dbReference>
<evidence type="ECO:0000256" key="1">
    <source>
        <dbReference type="ARBA" id="ARBA00009477"/>
    </source>
</evidence>